<evidence type="ECO:0000256" key="6">
    <source>
        <dbReference type="ARBA" id="ARBA00023004"/>
    </source>
</evidence>
<keyword evidence="4" id="KW-0479">Metal-binding</keyword>
<dbReference type="InterPro" id="IPR050612">
    <property type="entry name" value="Prok_Mopterin_Oxidored"/>
</dbReference>
<dbReference type="Pfam" id="PF04879">
    <property type="entry name" value="Molybdop_Fe4S4"/>
    <property type="match status" value="1"/>
</dbReference>
<dbReference type="InterPro" id="IPR006963">
    <property type="entry name" value="Mopterin_OxRdtase_4Fe-4S_dom"/>
</dbReference>
<dbReference type="InterPro" id="IPR006657">
    <property type="entry name" value="MoPterin_dinucl-bd_dom"/>
</dbReference>
<dbReference type="AlphaFoldDB" id="A0A1H9QL55"/>
<dbReference type="Proteomes" id="UP000199318">
    <property type="component" value="Unassembled WGS sequence"/>
</dbReference>
<keyword evidence="7" id="KW-0411">Iron-sulfur</keyword>
<dbReference type="Gene3D" id="3.30.2070.10">
    <property type="entry name" value="Formate dehydrogenase/DMSO reductase"/>
    <property type="match status" value="1"/>
</dbReference>
<dbReference type="RefSeq" id="WP_093071913.1">
    <property type="nucleotide sequence ID" value="NZ_FOGV01000003.1"/>
</dbReference>
<sequence>MSTTQTVRNVCPRNCFSTCSLLTEVKDGRPVRVKGDPRHGFNRGKLCAKGYAYPAYDADENRLLYPLRQYPRHSGRFQRITWEEAFADIAAQLFASFDRWGTNKAAAYHAFSGNLGILQNNALKGLFRGLGAHTAVTGNPCLGTGREALRKQQGGEVTEPPERMAEARAVVIWGANPAVTNIHQMKFIHAARDRGGELAVIDPVFTESAKAADVYVQLAPDGDGWAAAAVIKLLIEQGAVDEAAIEAGIDGGDAFVRDLRALSWETLVQRSGAEAGAIAHLAALYHPDEQPVMTWIGYGLQRSRAGAFAVRAIDALAVVTGHRHMPGGTVYYFHPEQLHVPNQPASLHPLADGVREIDFRTFAKEAAALTDPPVEMLWLFSRNPLAQDGDRTVWKEWLRSLNLVVTSDLTMTETAACSDIILPATTMFEHHDLHVSYWNHWLSLNEPAASPRGEARSELATAASFSRYLNAARPGFSRFRDDLSETDWLELEIDTEMQRCYGIQSWQDLRRGPVQRKEPHAGERLFRRPDFSGKNGSFLADRPSRTTTADRTRNFRLLSPQSLLRIHSQFAGLKGVSDLAEARAYVYIHPADAADQGVNAGDTVLLYNASGEIERTAALNAALIRGVLVTSQRTEDAVNQLANTADEEAAPAGTSSDFFEIRCDLCAKEGSR</sequence>
<gene>
    <name evidence="9" type="ORF">SAMN05444126_10339</name>
</gene>
<dbReference type="InterPro" id="IPR009010">
    <property type="entry name" value="Asp_de-COase-like_dom_sf"/>
</dbReference>
<reference evidence="10" key="1">
    <citation type="submission" date="2016-10" db="EMBL/GenBank/DDBJ databases">
        <authorList>
            <person name="de Groot N.N."/>
        </authorList>
    </citation>
    <scope>NUCLEOTIDE SEQUENCE [LARGE SCALE GENOMIC DNA]</scope>
    <source>
        <strain evidence="10">10nlg</strain>
    </source>
</reference>
<dbReference type="Gene3D" id="2.40.40.20">
    <property type="match status" value="1"/>
</dbReference>
<organism evidence="9 10">
    <name type="scientific">Salisediminibacterium halotolerans</name>
    <dbReference type="NCBI Taxonomy" id="517425"/>
    <lineage>
        <taxon>Bacteria</taxon>
        <taxon>Bacillati</taxon>
        <taxon>Bacillota</taxon>
        <taxon>Bacilli</taxon>
        <taxon>Bacillales</taxon>
        <taxon>Bacillaceae</taxon>
        <taxon>Salisediminibacterium</taxon>
    </lineage>
</organism>
<dbReference type="GO" id="GO:0051536">
    <property type="term" value="F:iron-sulfur cluster binding"/>
    <property type="evidence" value="ECO:0007669"/>
    <property type="project" value="UniProtKB-KW"/>
</dbReference>
<dbReference type="SUPFAM" id="SSF50692">
    <property type="entry name" value="ADC-like"/>
    <property type="match status" value="1"/>
</dbReference>
<dbReference type="PROSITE" id="PS51669">
    <property type="entry name" value="4FE4S_MOW_BIS_MGD"/>
    <property type="match status" value="1"/>
</dbReference>
<evidence type="ECO:0000256" key="4">
    <source>
        <dbReference type="ARBA" id="ARBA00022723"/>
    </source>
</evidence>
<protein>
    <submittedName>
        <fullName evidence="9">Anaerobic selenocysteine-containing dehydrogenase</fullName>
    </submittedName>
</protein>
<dbReference type="PANTHER" id="PTHR43742:SF6">
    <property type="entry name" value="OXIDOREDUCTASE YYAE-RELATED"/>
    <property type="match status" value="1"/>
</dbReference>
<dbReference type="InterPro" id="IPR006655">
    <property type="entry name" value="Mopterin_OxRdtase_prok_CS"/>
</dbReference>
<name>A0A1H9QL55_9BACI</name>
<dbReference type="PANTHER" id="PTHR43742">
    <property type="entry name" value="TRIMETHYLAMINE-N-OXIDE REDUCTASE"/>
    <property type="match status" value="1"/>
</dbReference>
<keyword evidence="3" id="KW-0500">Molybdenum</keyword>
<dbReference type="GO" id="GO:0046872">
    <property type="term" value="F:metal ion binding"/>
    <property type="evidence" value="ECO:0007669"/>
    <property type="project" value="UniProtKB-KW"/>
</dbReference>
<evidence type="ECO:0000256" key="7">
    <source>
        <dbReference type="ARBA" id="ARBA00023014"/>
    </source>
</evidence>
<dbReference type="PROSITE" id="PS00490">
    <property type="entry name" value="MOLYBDOPTERIN_PROK_2"/>
    <property type="match status" value="1"/>
</dbReference>
<dbReference type="OrthoDB" id="219031at2"/>
<dbReference type="Pfam" id="PF01568">
    <property type="entry name" value="Molydop_binding"/>
    <property type="match status" value="1"/>
</dbReference>
<evidence type="ECO:0000313" key="10">
    <source>
        <dbReference type="Proteomes" id="UP000199318"/>
    </source>
</evidence>
<evidence type="ECO:0000256" key="2">
    <source>
        <dbReference type="ARBA" id="ARBA00010312"/>
    </source>
</evidence>
<accession>A0A1H9QL55</accession>
<dbReference type="SUPFAM" id="SSF53706">
    <property type="entry name" value="Formate dehydrogenase/DMSO reductase, domains 1-3"/>
    <property type="match status" value="1"/>
</dbReference>
<evidence type="ECO:0000259" key="8">
    <source>
        <dbReference type="PROSITE" id="PS51669"/>
    </source>
</evidence>
<dbReference type="Pfam" id="PF00384">
    <property type="entry name" value="Molybdopterin"/>
    <property type="match status" value="1"/>
</dbReference>
<dbReference type="Gene3D" id="3.40.50.740">
    <property type="match status" value="1"/>
</dbReference>
<comment type="cofactor">
    <cofactor evidence="1">
        <name>Mo-bis(molybdopterin guanine dinucleotide)</name>
        <dbReference type="ChEBI" id="CHEBI:60539"/>
    </cofactor>
</comment>
<dbReference type="InterPro" id="IPR006656">
    <property type="entry name" value="Mopterin_OxRdtase"/>
</dbReference>
<dbReference type="GO" id="GO:0043546">
    <property type="term" value="F:molybdopterin cofactor binding"/>
    <property type="evidence" value="ECO:0007669"/>
    <property type="project" value="InterPro"/>
</dbReference>
<evidence type="ECO:0000256" key="1">
    <source>
        <dbReference type="ARBA" id="ARBA00001942"/>
    </source>
</evidence>
<keyword evidence="6" id="KW-0408">Iron</keyword>
<keyword evidence="10" id="KW-1185">Reference proteome</keyword>
<dbReference type="GO" id="GO:0016491">
    <property type="term" value="F:oxidoreductase activity"/>
    <property type="evidence" value="ECO:0007669"/>
    <property type="project" value="UniProtKB-KW"/>
</dbReference>
<keyword evidence="5" id="KW-0560">Oxidoreductase</keyword>
<dbReference type="Gene3D" id="2.20.25.90">
    <property type="entry name" value="ADC-like domains"/>
    <property type="match status" value="1"/>
</dbReference>
<dbReference type="STRING" id="1464123.SAMN05444126_10339"/>
<dbReference type="Gene3D" id="3.40.228.10">
    <property type="entry name" value="Dimethylsulfoxide Reductase, domain 2"/>
    <property type="match status" value="1"/>
</dbReference>
<dbReference type="EMBL" id="FOGV01000003">
    <property type="protein sequence ID" value="SER60589.1"/>
    <property type="molecule type" value="Genomic_DNA"/>
</dbReference>
<comment type="similarity">
    <text evidence="2">Belongs to the prokaryotic molybdopterin-containing oxidoreductase family.</text>
</comment>
<evidence type="ECO:0000256" key="5">
    <source>
        <dbReference type="ARBA" id="ARBA00023002"/>
    </source>
</evidence>
<proteinExistence type="inferred from homology"/>
<comment type="caution">
    <text evidence="9">The sequence shown here is derived from an EMBL/GenBank/DDBJ whole genome shotgun (WGS) entry which is preliminary data.</text>
</comment>
<feature type="domain" description="4Fe-4S Mo/W bis-MGD-type" evidence="8">
    <location>
        <begin position="4"/>
        <end position="61"/>
    </location>
</feature>
<evidence type="ECO:0000256" key="3">
    <source>
        <dbReference type="ARBA" id="ARBA00022505"/>
    </source>
</evidence>
<evidence type="ECO:0000313" key="9">
    <source>
        <dbReference type="EMBL" id="SER60589.1"/>
    </source>
</evidence>
<dbReference type="SMART" id="SM00926">
    <property type="entry name" value="Molybdop_Fe4S4"/>
    <property type="match status" value="1"/>
</dbReference>